<evidence type="ECO:0000313" key="2">
    <source>
        <dbReference type="EMBL" id="HIQ62154.1"/>
    </source>
</evidence>
<accession>A0A9D0YUX4</accession>
<keyword evidence="1" id="KW-0812">Transmembrane</keyword>
<feature type="transmembrane region" description="Helical" evidence="1">
    <location>
        <begin position="13"/>
        <end position="46"/>
    </location>
</feature>
<protein>
    <recommendedName>
        <fullName evidence="4">Zn-finger containing protein</fullName>
    </recommendedName>
</protein>
<comment type="caution">
    <text evidence="2">The sequence shown here is derived from an EMBL/GenBank/DDBJ whole genome shotgun (WGS) entry which is preliminary data.</text>
</comment>
<sequence>MQGRNGPDQLGSAAIWTALVLCLLSMFTGWAVLSALCLVLWGYGVFRLFSRNTAKRYAENQAYLSARDKALSGARQAVARLKGRKQYRYLVCPQCKARLRLPRGVGEVNVHCRQCGHTFPAKG</sequence>
<evidence type="ECO:0000256" key="1">
    <source>
        <dbReference type="SAM" id="Phobius"/>
    </source>
</evidence>
<evidence type="ECO:0008006" key="4">
    <source>
        <dbReference type="Google" id="ProtNLM"/>
    </source>
</evidence>
<keyword evidence="1" id="KW-0472">Membrane</keyword>
<gene>
    <name evidence="2" type="ORF">IAA66_01030</name>
</gene>
<reference evidence="2" key="1">
    <citation type="submission" date="2020-10" db="EMBL/GenBank/DDBJ databases">
        <authorList>
            <person name="Gilroy R."/>
        </authorList>
    </citation>
    <scope>NUCLEOTIDE SEQUENCE</scope>
    <source>
        <strain evidence="2">ChiHile30-977</strain>
    </source>
</reference>
<dbReference type="EMBL" id="DVFI01000012">
    <property type="protein sequence ID" value="HIQ62154.1"/>
    <property type="molecule type" value="Genomic_DNA"/>
</dbReference>
<name>A0A9D0YUX4_9FIRM</name>
<organism evidence="2 3">
    <name type="scientific">Candidatus Avichristensenella intestinipullorum</name>
    <dbReference type="NCBI Taxonomy" id="2840693"/>
    <lineage>
        <taxon>Bacteria</taxon>
        <taxon>Bacillati</taxon>
        <taxon>Bacillota</taxon>
        <taxon>Clostridia</taxon>
        <taxon>Candidatus Avichristensenella</taxon>
    </lineage>
</organism>
<dbReference type="AlphaFoldDB" id="A0A9D0YUX4"/>
<keyword evidence="1" id="KW-1133">Transmembrane helix</keyword>
<proteinExistence type="predicted"/>
<reference evidence="2" key="2">
    <citation type="journal article" date="2021" name="PeerJ">
        <title>Extensive microbial diversity within the chicken gut microbiome revealed by metagenomics and culture.</title>
        <authorList>
            <person name="Gilroy R."/>
            <person name="Ravi A."/>
            <person name="Getino M."/>
            <person name="Pursley I."/>
            <person name="Horton D.L."/>
            <person name="Alikhan N.F."/>
            <person name="Baker D."/>
            <person name="Gharbi K."/>
            <person name="Hall N."/>
            <person name="Watson M."/>
            <person name="Adriaenssens E.M."/>
            <person name="Foster-Nyarko E."/>
            <person name="Jarju S."/>
            <person name="Secka A."/>
            <person name="Antonio M."/>
            <person name="Oren A."/>
            <person name="Chaudhuri R.R."/>
            <person name="La Ragione R."/>
            <person name="Hildebrand F."/>
            <person name="Pallen M.J."/>
        </authorList>
    </citation>
    <scope>NUCLEOTIDE SEQUENCE</scope>
    <source>
        <strain evidence="2">ChiHile30-977</strain>
    </source>
</reference>
<evidence type="ECO:0000313" key="3">
    <source>
        <dbReference type="Proteomes" id="UP000886819"/>
    </source>
</evidence>
<dbReference type="Proteomes" id="UP000886819">
    <property type="component" value="Unassembled WGS sequence"/>
</dbReference>